<dbReference type="InterPro" id="IPR007393">
    <property type="entry name" value="YlxR_dom"/>
</dbReference>
<evidence type="ECO:0000313" key="3">
    <source>
        <dbReference type="Proteomes" id="UP001320898"/>
    </source>
</evidence>
<organism evidence="2 3">
    <name type="scientific">Microbaculum marinisediminis</name>
    <dbReference type="NCBI Taxonomy" id="2931392"/>
    <lineage>
        <taxon>Bacteria</taxon>
        <taxon>Pseudomonadati</taxon>
        <taxon>Pseudomonadota</taxon>
        <taxon>Alphaproteobacteria</taxon>
        <taxon>Hyphomicrobiales</taxon>
        <taxon>Tepidamorphaceae</taxon>
        <taxon>Microbaculum</taxon>
    </lineage>
</organism>
<dbReference type="PANTHER" id="PTHR34215">
    <property type="entry name" value="BLL0784 PROTEIN"/>
    <property type="match status" value="1"/>
</dbReference>
<accession>A0AAW5QZS8</accession>
<gene>
    <name evidence="2" type="ORF">MUB46_09695</name>
</gene>
<dbReference type="InterPro" id="IPR035931">
    <property type="entry name" value="YlxR-like_sf"/>
</dbReference>
<dbReference type="SUPFAM" id="SSF64376">
    <property type="entry name" value="YlxR-like"/>
    <property type="match status" value="1"/>
</dbReference>
<comment type="caution">
    <text evidence="2">The sequence shown here is derived from an EMBL/GenBank/DDBJ whole genome shotgun (WGS) entry which is preliminary data.</text>
</comment>
<dbReference type="InterPro" id="IPR029064">
    <property type="entry name" value="Ribosomal_eL30-like_sf"/>
</dbReference>
<proteinExistence type="predicted"/>
<dbReference type="Proteomes" id="UP001320898">
    <property type="component" value="Unassembled WGS sequence"/>
</dbReference>
<dbReference type="Gene3D" id="3.30.1330.30">
    <property type="match status" value="1"/>
</dbReference>
<protein>
    <submittedName>
        <fullName evidence="2">RNA-binding protein</fullName>
    </submittedName>
</protein>
<dbReference type="NCBIfam" id="NF006622">
    <property type="entry name" value="PRK09190.1"/>
    <property type="match status" value="1"/>
</dbReference>
<name>A0AAW5QZS8_9HYPH</name>
<dbReference type="SUPFAM" id="SSF55315">
    <property type="entry name" value="L30e-like"/>
    <property type="match status" value="1"/>
</dbReference>
<sequence>MQRCRKSRPRRAPRWRPRRITLANRLDAREADTAVDDVAADATDAGPRDRAPQRRCIVTRRSLPVDDLIRFARGPDGSVVPDLRRRLPGRGVWVTADRGAVAEAARKKLFSRAFRAESRTTDDLADSVGKQAKDLALGRLGLERKAGRLAVGFAEVDAMLRGGRAALVLHASDAAADGVRKLDQAAYAGARAGAEAPYRCRAFTSAEMSLALGRGNVIHAALEKGGASGAVIARCRLVDRYFGEVEGAADLSPDEFAGRTE</sequence>
<dbReference type="Pfam" id="PF04296">
    <property type="entry name" value="YlxR"/>
    <property type="match status" value="1"/>
</dbReference>
<keyword evidence="3" id="KW-1185">Reference proteome</keyword>
<dbReference type="InterPro" id="IPR037465">
    <property type="entry name" value="YlxR"/>
</dbReference>
<dbReference type="EMBL" id="JALIDZ010000004">
    <property type="protein sequence ID" value="MCT8972128.1"/>
    <property type="molecule type" value="Genomic_DNA"/>
</dbReference>
<dbReference type="PANTHER" id="PTHR34215:SF1">
    <property type="entry name" value="YLXR DOMAIN-CONTAINING PROTEIN"/>
    <property type="match status" value="1"/>
</dbReference>
<dbReference type="AlphaFoldDB" id="A0AAW5QZS8"/>
<reference evidence="2 3" key="1">
    <citation type="submission" date="2022-04" db="EMBL/GenBank/DDBJ databases">
        <authorList>
            <person name="Ye Y.-Q."/>
            <person name="Du Z.-J."/>
        </authorList>
    </citation>
    <scope>NUCLEOTIDE SEQUENCE [LARGE SCALE GENOMIC DNA]</scope>
    <source>
        <strain evidence="2 3">A6E488</strain>
    </source>
</reference>
<dbReference type="RefSeq" id="WP_261615704.1">
    <property type="nucleotide sequence ID" value="NZ_JALIDZ010000004.1"/>
</dbReference>
<feature type="domain" description="YlxR" evidence="1">
    <location>
        <begin position="54"/>
        <end position="127"/>
    </location>
</feature>
<evidence type="ECO:0000313" key="2">
    <source>
        <dbReference type="EMBL" id="MCT8972128.1"/>
    </source>
</evidence>
<dbReference type="CDD" id="cd00279">
    <property type="entry name" value="YlxR"/>
    <property type="match status" value="1"/>
</dbReference>
<dbReference type="Gene3D" id="3.30.1230.10">
    <property type="entry name" value="YlxR-like"/>
    <property type="match status" value="1"/>
</dbReference>
<evidence type="ECO:0000259" key="1">
    <source>
        <dbReference type="Pfam" id="PF04296"/>
    </source>
</evidence>